<dbReference type="AlphaFoldDB" id="A0A8H6XH83"/>
<proteinExistence type="predicted"/>
<reference evidence="2" key="1">
    <citation type="submission" date="2020-05" db="EMBL/GenBank/DDBJ databases">
        <title>Mycena genomes resolve the evolution of fungal bioluminescence.</title>
        <authorList>
            <person name="Tsai I.J."/>
        </authorList>
    </citation>
    <scope>NUCLEOTIDE SEQUENCE</scope>
    <source>
        <strain evidence="2">CCC161011</strain>
    </source>
</reference>
<name>A0A8H6XH83_9AGAR</name>
<keyword evidence="3" id="KW-1185">Reference proteome</keyword>
<feature type="compositionally biased region" description="Low complexity" evidence="1">
    <location>
        <begin position="189"/>
        <end position="202"/>
    </location>
</feature>
<accession>A0A8H6XH83</accession>
<protein>
    <submittedName>
        <fullName evidence="2">Uncharacterized protein</fullName>
    </submittedName>
</protein>
<dbReference type="Proteomes" id="UP000620124">
    <property type="component" value="Unassembled WGS sequence"/>
</dbReference>
<dbReference type="EMBL" id="JACAZI010000019">
    <property type="protein sequence ID" value="KAF7340441.1"/>
    <property type="molecule type" value="Genomic_DNA"/>
</dbReference>
<evidence type="ECO:0000313" key="2">
    <source>
        <dbReference type="EMBL" id="KAF7340441.1"/>
    </source>
</evidence>
<evidence type="ECO:0000313" key="3">
    <source>
        <dbReference type="Proteomes" id="UP000620124"/>
    </source>
</evidence>
<organism evidence="2 3">
    <name type="scientific">Mycena venus</name>
    <dbReference type="NCBI Taxonomy" id="2733690"/>
    <lineage>
        <taxon>Eukaryota</taxon>
        <taxon>Fungi</taxon>
        <taxon>Dikarya</taxon>
        <taxon>Basidiomycota</taxon>
        <taxon>Agaricomycotina</taxon>
        <taxon>Agaricomycetes</taxon>
        <taxon>Agaricomycetidae</taxon>
        <taxon>Agaricales</taxon>
        <taxon>Marasmiineae</taxon>
        <taxon>Mycenaceae</taxon>
        <taxon>Mycena</taxon>
    </lineage>
</organism>
<gene>
    <name evidence="2" type="ORF">MVEN_01964300</name>
</gene>
<sequence>MSKLGKFNQRDVNRAIPPLFLCFLPSTLVVEAVPRSELRDVYDDDDDNDAHIYPDDDAGDELQYPRETWLYRYKFSFNFDFIFIGRYLYVDGHDKINHSGDVSRSKRPRMVTKSYSLPLWKKSATSKEKEKVEDDEGHVVLKVALPSFKSRKSSSSSRSLSRSPPPIPPTLTSCLRSPSIASALPGSISSTSSNTNNPSSPSDVDAPLPRTVLQLPRHRLRIWVQHERRLLHIRSYQRHLSLNVPITRHPVLTISDANAARAAPRDLYNPHRHHRDRVCAAVYGPAERCGAREDGAAEAVLS</sequence>
<evidence type="ECO:0000256" key="1">
    <source>
        <dbReference type="SAM" id="MobiDB-lite"/>
    </source>
</evidence>
<feature type="region of interest" description="Disordered" evidence="1">
    <location>
        <begin position="151"/>
        <end position="208"/>
    </location>
</feature>
<feature type="compositionally biased region" description="Low complexity" evidence="1">
    <location>
        <begin position="151"/>
        <end position="162"/>
    </location>
</feature>
<dbReference type="OrthoDB" id="3269282at2759"/>
<comment type="caution">
    <text evidence="2">The sequence shown here is derived from an EMBL/GenBank/DDBJ whole genome shotgun (WGS) entry which is preliminary data.</text>
</comment>